<dbReference type="RefSeq" id="WP_155842699.1">
    <property type="nucleotide sequence ID" value="NZ_BAAAIA010000001.1"/>
</dbReference>
<gene>
    <name evidence="1" type="ORF">GLX25_12035</name>
</gene>
<name>A0A7C9I0L7_9MICO</name>
<dbReference type="InterPro" id="IPR023393">
    <property type="entry name" value="START-like_dom_sf"/>
</dbReference>
<dbReference type="AlphaFoldDB" id="A0A7C9I0L7"/>
<evidence type="ECO:0000313" key="1">
    <source>
        <dbReference type="EMBL" id="MUN07840.1"/>
    </source>
</evidence>
<dbReference type="SUPFAM" id="SSF55961">
    <property type="entry name" value="Bet v1-like"/>
    <property type="match status" value="1"/>
</dbReference>
<dbReference type="Proteomes" id="UP000480122">
    <property type="component" value="Unassembled WGS sequence"/>
</dbReference>
<accession>A0A7C9I0L7</accession>
<comment type="caution">
    <text evidence="1">The sequence shown here is derived from an EMBL/GenBank/DDBJ whole genome shotgun (WGS) entry which is preliminary data.</text>
</comment>
<keyword evidence="2" id="KW-1185">Reference proteome</keyword>
<proteinExistence type="predicted"/>
<dbReference type="OrthoDB" id="5458416at2"/>
<evidence type="ECO:0000313" key="2">
    <source>
        <dbReference type="Proteomes" id="UP000480122"/>
    </source>
</evidence>
<reference evidence="1 2" key="1">
    <citation type="submission" date="2019-11" db="EMBL/GenBank/DDBJ databases">
        <title>Agromyces kandeliae sp. nov., isolated from mangrove soil.</title>
        <authorList>
            <person name="Wang R."/>
        </authorList>
    </citation>
    <scope>NUCLEOTIDE SEQUENCE [LARGE SCALE GENOMIC DNA]</scope>
    <source>
        <strain evidence="1 2">JCM 11431</strain>
    </source>
</reference>
<dbReference type="EMBL" id="WODA01000023">
    <property type="protein sequence ID" value="MUN07840.1"/>
    <property type="molecule type" value="Genomic_DNA"/>
</dbReference>
<sequence length="161" mass="17443">MTSDHHTAGGSRAVLHGSFALSLSRREAFRLFTARGEEFWVPGWVPRFFVEGADDLEVGTVWQTQDDDGRPTTWVVLDCEPAASVRYARVAEGWTAGTVAVEFTETSDGCVVHVAYDLTSMTTDAAADLARFADGCADYLAEWRATILDHLASGGAMPDPV</sequence>
<dbReference type="Gene3D" id="3.30.530.20">
    <property type="match status" value="1"/>
</dbReference>
<protein>
    <submittedName>
        <fullName evidence="1">SRPBCC family protein</fullName>
    </submittedName>
</protein>
<organism evidence="1 2">
    <name type="scientific">Agromyces luteolus</name>
    <dbReference type="NCBI Taxonomy" id="88373"/>
    <lineage>
        <taxon>Bacteria</taxon>
        <taxon>Bacillati</taxon>
        <taxon>Actinomycetota</taxon>
        <taxon>Actinomycetes</taxon>
        <taxon>Micrococcales</taxon>
        <taxon>Microbacteriaceae</taxon>
        <taxon>Agromyces</taxon>
    </lineage>
</organism>